<accession>A0A7I8W8K3</accession>
<evidence type="ECO:0000256" key="8">
    <source>
        <dbReference type="PROSITE-ProRule" id="PRU00855"/>
    </source>
</evidence>
<feature type="compositionally biased region" description="Low complexity" evidence="9">
    <location>
        <begin position="16"/>
        <end position="34"/>
    </location>
</feature>
<dbReference type="GO" id="GO:0008270">
    <property type="term" value="F:zinc ion binding"/>
    <property type="evidence" value="ECO:0007669"/>
    <property type="project" value="UniProtKB-KW"/>
</dbReference>
<dbReference type="GO" id="GO:0003723">
    <property type="term" value="F:RNA binding"/>
    <property type="evidence" value="ECO:0007669"/>
    <property type="project" value="UniProtKB-UniRule"/>
</dbReference>
<evidence type="ECO:0000256" key="6">
    <source>
        <dbReference type="ARBA" id="ARBA00022845"/>
    </source>
</evidence>
<reference evidence="11 12" key="1">
    <citation type="submission" date="2020-08" db="EMBL/GenBank/DDBJ databases">
        <authorList>
            <person name="Hejnol A."/>
        </authorList>
    </citation>
    <scope>NUCLEOTIDE SEQUENCE [LARGE SCALE GENOMIC DNA]</scope>
</reference>
<feature type="domain" description="Nanos-type" evidence="10">
    <location>
        <begin position="175"/>
        <end position="229"/>
    </location>
</feature>
<feature type="compositionally biased region" description="Polar residues" evidence="9">
    <location>
        <begin position="1"/>
        <end position="15"/>
    </location>
</feature>
<protein>
    <submittedName>
        <fullName evidence="11">DgyrCDS12426</fullName>
    </submittedName>
</protein>
<evidence type="ECO:0000256" key="3">
    <source>
        <dbReference type="ARBA" id="ARBA00022723"/>
    </source>
</evidence>
<evidence type="ECO:0000256" key="9">
    <source>
        <dbReference type="SAM" id="MobiDB-lite"/>
    </source>
</evidence>
<evidence type="ECO:0000256" key="1">
    <source>
        <dbReference type="ARBA" id="ARBA00004496"/>
    </source>
</evidence>
<dbReference type="EMBL" id="CAJFCJ010000020">
    <property type="protein sequence ID" value="CAD5124125.1"/>
    <property type="molecule type" value="Genomic_DNA"/>
</dbReference>
<evidence type="ECO:0000256" key="7">
    <source>
        <dbReference type="ARBA" id="ARBA00022884"/>
    </source>
</evidence>
<keyword evidence="5" id="KW-0862">Zinc</keyword>
<evidence type="ECO:0000256" key="2">
    <source>
        <dbReference type="ARBA" id="ARBA00022490"/>
    </source>
</evidence>
<gene>
    <name evidence="11" type="ORF">DGYR_LOCUS11714</name>
</gene>
<keyword evidence="3" id="KW-0479">Metal-binding</keyword>
<keyword evidence="12" id="KW-1185">Reference proteome</keyword>
<keyword evidence="4 8" id="KW-0863">Zinc-finger</keyword>
<name>A0A7I8W8K3_9ANNE</name>
<evidence type="ECO:0000256" key="4">
    <source>
        <dbReference type="ARBA" id="ARBA00022771"/>
    </source>
</evidence>
<dbReference type="InterPro" id="IPR008705">
    <property type="entry name" value="Nanos/Xcar2"/>
</dbReference>
<evidence type="ECO:0000313" key="11">
    <source>
        <dbReference type="EMBL" id="CAD5124125.1"/>
    </source>
</evidence>
<evidence type="ECO:0000313" key="12">
    <source>
        <dbReference type="Proteomes" id="UP000549394"/>
    </source>
</evidence>
<dbReference type="InterPro" id="IPR038129">
    <property type="entry name" value="Nanos_sf"/>
</dbReference>
<comment type="similarity">
    <text evidence="8">Belongs to the nanos family.</text>
</comment>
<dbReference type="InterPro" id="IPR024161">
    <property type="entry name" value="Znf_nanos-typ"/>
</dbReference>
<organism evidence="11 12">
    <name type="scientific">Dimorphilus gyrociliatus</name>
    <dbReference type="NCBI Taxonomy" id="2664684"/>
    <lineage>
        <taxon>Eukaryota</taxon>
        <taxon>Metazoa</taxon>
        <taxon>Spiralia</taxon>
        <taxon>Lophotrochozoa</taxon>
        <taxon>Annelida</taxon>
        <taxon>Polychaeta</taxon>
        <taxon>Polychaeta incertae sedis</taxon>
        <taxon>Dinophilidae</taxon>
        <taxon>Dimorphilus</taxon>
    </lineage>
</organism>
<dbReference type="OrthoDB" id="10010129at2759"/>
<keyword evidence="7 8" id="KW-0694">RNA-binding</keyword>
<keyword evidence="2" id="KW-0963">Cytoplasm</keyword>
<dbReference type="GO" id="GO:0006417">
    <property type="term" value="P:regulation of translation"/>
    <property type="evidence" value="ECO:0007669"/>
    <property type="project" value="UniProtKB-UniRule"/>
</dbReference>
<dbReference type="PROSITE" id="PS51522">
    <property type="entry name" value="ZF_NANOS"/>
    <property type="match status" value="1"/>
</dbReference>
<comment type="subcellular location">
    <subcellularLocation>
        <location evidence="1">Cytoplasm</location>
    </subcellularLocation>
</comment>
<dbReference type="Gene3D" id="4.10.60.30">
    <property type="entry name" value="Nanos, RNA-binding domain"/>
    <property type="match status" value="1"/>
</dbReference>
<dbReference type="Proteomes" id="UP000549394">
    <property type="component" value="Unassembled WGS sequence"/>
</dbReference>
<feature type="region of interest" description="Disordered" evidence="9">
    <location>
        <begin position="1"/>
        <end position="47"/>
    </location>
</feature>
<comment type="caution">
    <text evidence="11">The sequence shown here is derived from an EMBL/GenBank/DDBJ whole genome shotgun (WGS) entry which is preliminary data.</text>
</comment>
<evidence type="ECO:0000256" key="5">
    <source>
        <dbReference type="ARBA" id="ARBA00022833"/>
    </source>
</evidence>
<keyword evidence="6 8" id="KW-0810">Translation regulation</keyword>
<sequence>MDLTNILQSLTLSEAGSSGNTSSSSETESPRPNSNDSGLSLPLINPPKETWSNGVDFQMGLHGANQVNDMQEMARRVQSTKALFPEQPVLNQPYALAAQQDFMSNGIERELDPFDRRIGAKNSAKSRLTNLLPPGIEPTPEMAQLAFKAFLYDRERQRVAAGLTPISKRRSKINYCRFCKNNGEEEWVYTNHVLKDDEGRITCPILFHYRCPLCLQTGERAHTISHCPFNQGPQAAAAALAAQRRLVALQAAQQAALFPQIF</sequence>
<dbReference type="AlphaFoldDB" id="A0A7I8W8K3"/>
<proteinExistence type="inferred from homology"/>
<evidence type="ECO:0000259" key="10">
    <source>
        <dbReference type="PROSITE" id="PS51522"/>
    </source>
</evidence>
<dbReference type="PANTHER" id="PTHR12887">
    <property type="entry name" value="NANOS PROTEIN"/>
    <property type="match status" value="1"/>
</dbReference>
<dbReference type="GO" id="GO:0005737">
    <property type="term" value="C:cytoplasm"/>
    <property type="evidence" value="ECO:0007669"/>
    <property type="project" value="UniProtKB-SubCell"/>
</dbReference>
<dbReference type="Pfam" id="PF05741">
    <property type="entry name" value="zf-nanos"/>
    <property type="match status" value="1"/>
</dbReference>